<evidence type="ECO:0000256" key="1">
    <source>
        <dbReference type="SAM" id="SignalP"/>
    </source>
</evidence>
<feature type="chain" id="PRO_5037597538" evidence="1">
    <location>
        <begin position="23"/>
        <end position="555"/>
    </location>
</feature>
<dbReference type="PROSITE" id="PS50853">
    <property type="entry name" value="FN3"/>
    <property type="match status" value="1"/>
</dbReference>
<dbReference type="InterPro" id="IPR013783">
    <property type="entry name" value="Ig-like_fold"/>
</dbReference>
<dbReference type="SUPFAM" id="SSF49265">
    <property type="entry name" value="Fibronectin type III"/>
    <property type="match status" value="1"/>
</dbReference>
<dbReference type="Pfam" id="PF00041">
    <property type="entry name" value="fn3"/>
    <property type="match status" value="1"/>
</dbReference>
<dbReference type="Proteomes" id="UP000651050">
    <property type="component" value="Unassembled WGS sequence"/>
</dbReference>
<dbReference type="InterPro" id="IPR036116">
    <property type="entry name" value="FN3_sf"/>
</dbReference>
<proteinExistence type="predicted"/>
<dbReference type="InterPro" id="IPR003961">
    <property type="entry name" value="FN3_dom"/>
</dbReference>
<accession>A0A931H8X8</accession>
<dbReference type="RefSeq" id="WP_196988300.1">
    <property type="nucleotide sequence ID" value="NZ_JADWYS010000001.1"/>
</dbReference>
<dbReference type="Gene3D" id="2.60.40.10">
    <property type="entry name" value="Immunoglobulins"/>
    <property type="match status" value="1"/>
</dbReference>
<organism evidence="3 4">
    <name type="scientific">Caenimonas aquaedulcis</name>
    <dbReference type="NCBI Taxonomy" id="2793270"/>
    <lineage>
        <taxon>Bacteria</taxon>
        <taxon>Pseudomonadati</taxon>
        <taxon>Pseudomonadota</taxon>
        <taxon>Betaproteobacteria</taxon>
        <taxon>Burkholderiales</taxon>
        <taxon>Comamonadaceae</taxon>
        <taxon>Caenimonas</taxon>
    </lineage>
</organism>
<evidence type="ECO:0000313" key="3">
    <source>
        <dbReference type="EMBL" id="MBG9390567.1"/>
    </source>
</evidence>
<dbReference type="EMBL" id="JADWYS010000001">
    <property type="protein sequence ID" value="MBG9390567.1"/>
    <property type="molecule type" value="Genomic_DNA"/>
</dbReference>
<dbReference type="PROSITE" id="PS51257">
    <property type="entry name" value="PROKAR_LIPOPROTEIN"/>
    <property type="match status" value="1"/>
</dbReference>
<dbReference type="CDD" id="cd00063">
    <property type="entry name" value="FN3"/>
    <property type="match status" value="1"/>
</dbReference>
<protein>
    <submittedName>
        <fullName evidence="3">Fibronectin type III domain-containing protein</fullName>
    </submittedName>
</protein>
<dbReference type="SMART" id="SM00060">
    <property type="entry name" value="FN3"/>
    <property type="match status" value="1"/>
</dbReference>
<feature type="domain" description="Fibronectin type-III" evidence="2">
    <location>
        <begin position="160"/>
        <end position="253"/>
    </location>
</feature>
<evidence type="ECO:0000259" key="2">
    <source>
        <dbReference type="PROSITE" id="PS50853"/>
    </source>
</evidence>
<comment type="caution">
    <text evidence="3">The sequence shown here is derived from an EMBL/GenBank/DDBJ whole genome shotgun (WGS) entry which is preliminary data.</text>
</comment>
<keyword evidence="1" id="KW-0732">Signal</keyword>
<sequence>MNKLFSLALCSLTLCAALSACGGGEDASPMPSPARAVLEASKCDPQSLLQGEAHRVGGDCVRATPALRASVRPLAEGTGFTVDMLMNWAESAYPGYFAPGGQETQFKSPYLYRYYPATNTYLGVAESQVYVMGPLSRGAIAHVGSLADFSCEAAHIGCMAPGAPTLTRVRALDSSASVEFTAPASAGSSPITGYTATCAHGFTSISSASGPASPIVVPNLVNGQGYSCIVTAANQQGTSAPSAALGVTPAVPLSTQQTKIRLVSDYGDYIGGGRTYEYTRANAQLGISEGGGHLSVNVNGDTWWYGNFVLPTGTTKWVAGTTYTGLTRYPFNGGAGGLDWSGDGRGCNTLKATMTVNAATYDEEGVLNAIALSFVQYCEGGPNALRGQITWGADDPTTVPGPVTPVPATLWKPAAGAVPASGNYVYLQSDFGDYIGDGKNYTYTNFTVSGGGAQIAVGANSSTEWWTGNFAAMTGVTPVQAGYYGDLSRYPFRNPAKGGLEWSGTGRGCNTLSGWFAVDDIAYDGGSLVRLSLRFEQHCEGGGPALHGQVKWSRP</sequence>
<keyword evidence="4" id="KW-1185">Reference proteome</keyword>
<evidence type="ECO:0000313" key="4">
    <source>
        <dbReference type="Proteomes" id="UP000651050"/>
    </source>
</evidence>
<gene>
    <name evidence="3" type="ORF">I5803_21225</name>
</gene>
<reference evidence="3" key="1">
    <citation type="submission" date="2020-11" db="EMBL/GenBank/DDBJ databases">
        <title>Bacterial whole genome sequence for Caenimonas sp. DR4.4.</title>
        <authorList>
            <person name="Le V."/>
            <person name="Ko S.-R."/>
            <person name="Ahn C.-Y."/>
            <person name="Oh H.-M."/>
        </authorList>
    </citation>
    <scope>NUCLEOTIDE SEQUENCE</scope>
    <source>
        <strain evidence="3">DR4.4</strain>
    </source>
</reference>
<dbReference type="AlphaFoldDB" id="A0A931H8X8"/>
<name>A0A931H8X8_9BURK</name>
<feature type="signal peptide" evidence="1">
    <location>
        <begin position="1"/>
        <end position="22"/>
    </location>
</feature>